<keyword evidence="1" id="KW-0812">Transmembrane</keyword>
<dbReference type="EMBL" id="NXLQ01000171">
    <property type="protein sequence ID" value="RDU58904.1"/>
    <property type="molecule type" value="Genomic_DNA"/>
</dbReference>
<dbReference type="SUPFAM" id="SSF55874">
    <property type="entry name" value="ATPase domain of HSP90 chaperone/DNA topoisomerase II/histidine kinase"/>
    <property type="match status" value="1"/>
</dbReference>
<dbReference type="Proteomes" id="UP000256379">
    <property type="component" value="Unassembled WGS sequence"/>
</dbReference>
<dbReference type="InterPro" id="IPR036890">
    <property type="entry name" value="HATPase_C_sf"/>
</dbReference>
<keyword evidence="3" id="KW-1185">Reference proteome</keyword>
<organism evidence="2 3">
    <name type="scientific">Helicobacter didelphidarum</name>
    <dbReference type="NCBI Taxonomy" id="2040648"/>
    <lineage>
        <taxon>Bacteria</taxon>
        <taxon>Pseudomonadati</taxon>
        <taxon>Campylobacterota</taxon>
        <taxon>Epsilonproteobacteria</taxon>
        <taxon>Campylobacterales</taxon>
        <taxon>Helicobacteraceae</taxon>
        <taxon>Helicobacter</taxon>
    </lineage>
</organism>
<feature type="non-terminal residue" evidence="2">
    <location>
        <position position="1"/>
    </location>
</feature>
<name>A0A3D8I2D9_9HELI</name>
<reference evidence="2 3" key="1">
    <citation type="submission" date="2018-04" db="EMBL/GenBank/DDBJ databases">
        <title>Novel Campyloabacter and Helicobacter Species and Strains.</title>
        <authorList>
            <person name="Mannion A.J."/>
            <person name="Shen Z."/>
            <person name="Fox J.G."/>
        </authorList>
    </citation>
    <scope>NUCLEOTIDE SEQUENCE [LARGE SCALE GENOMIC DNA]</scope>
    <source>
        <strain evidence="2 3">MIT 17-337</strain>
    </source>
</reference>
<keyword evidence="1" id="KW-0472">Membrane</keyword>
<feature type="transmembrane region" description="Helical" evidence="1">
    <location>
        <begin position="69"/>
        <end position="95"/>
    </location>
</feature>
<keyword evidence="1" id="KW-1133">Transmembrane helix</keyword>
<gene>
    <name evidence="2" type="ORF">CQA53_11755</name>
</gene>
<sequence length="206" mass="24628">SKLISQKTNDTINKDKIKRDSHGDEIVYEVRHKYYFFNTFTHVVILILCIIFLCVSIFTDIFMTLLFKILWSVFFVFVIYQIYNILFGMVCFYVTDNGIGFERRKLFGIQKRFFKFGEVEVSIGEYQVFALYNHNEIFIAPLSAKGWHRRKNTYRLHFLNSFLNNDKKIYEIWDFIRKKSKTALESKGINAHSINLNTLFICFIKE</sequence>
<protein>
    <submittedName>
        <fullName evidence="2">Uncharacterized protein</fullName>
    </submittedName>
</protein>
<feature type="transmembrane region" description="Helical" evidence="1">
    <location>
        <begin position="40"/>
        <end position="63"/>
    </location>
</feature>
<dbReference type="AlphaFoldDB" id="A0A3D8I2D9"/>
<dbReference type="RefSeq" id="WP_115544046.1">
    <property type="nucleotide sequence ID" value="NZ_NXLQ01000171.1"/>
</dbReference>
<accession>A0A3D8I2D9</accession>
<dbReference type="OrthoDB" id="5327218at2"/>
<proteinExistence type="predicted"/>
<evidence type="ECO:0000256" key="1">
    <source>
        <dbReference type="SAM" id="Phobius"/>
    </source>
</evidence>
<evidence type="ECO:0000313" key="3">
    <source>
        <dbReference type="Proteomes" id="UP000256379"/>
    </source>
</evidence>
<evidence type="ECO:0000313" key="2">
    <source>
        <dbReference type="EMBL" id="RDU58904.1"/>
    </source>
</evidence>
<comment type="caution">
    <text evidence="2">The sequence shown here is derived from an EMBL/GenBank/DDBJ whole genome shotgun (WGS) entry which is preliminary data.</text>
</comment>